<comment type="caution">
    <text evidence="1">The sequence shown here is derived from an EMBL/GenBank/DDBJ whole genome shotgun (WGS) entry which is preliminary data.</text>
</comment>
<proteinExistence type="predicted"/>
<name>A0A2P6SB93_ROSCH</name>
<dbReference type="Proteomes" id="UP000238479">
    <property type="component" value="Chromosome 1"/>
</dbReference>
<dbReference type="Gramene" id="PRQ55960">
    <property type="protein sequence ID" value="PRQ55960"/>
    <property type="gene ID" value="RchiOBHm_Chr1g0330401"/>
</dbReference>
<sequence length="45" mass="4588">MNGGGEGLAASATSGAAMAPLDWMFSQVSGEQTADEEVQEDTNLI</sequence>
<dbReference type="AlphaFoldDB" id="A0A2P6SB93"/>
<evidence type="ECO:0000313" key="1">
    <source>
        <dbReference type="EMBL" id="PRQ55960.1"/>
    </source>
</evidence>
<keyword evidence="2" id="KW-1185">Reference proteome</keyword>
<reference evidence="1 2" key="1">
    <citation type="journal article" date="2018" name="Nat. Genet.">
        <title>The Rosa genome provides new insights in the design of modern roses.</title>
        <authorList>
            <person name="Bendahmane M."/>
        </authorList>
    </citation>
    <scope>NUCLEOTIDE SEQUENCE [LARGE SCALE GENOMIC DNA]</scope>
    <source>
        <strain evidence="2">cv. Old Blush</strain>
    </source>
</reference>
<protein>
    <submittedName>
        <fullName evidence="1">Uncharacterized protein</fullName>
    </submittedName>
</protein>
<accession>A0A2P6SB93</accession>
<organism evidence="1 2">
    <name type="scientific">Rosa chinensis</name>
    <name type="common">China rose</name>
    <dbReference type="NCBI Taxonomy" id="74649"/>
    <lineage>
        <taxon>Eukaryota</taxon>
        <taxon>Viridiplantae</taxon>
        <taxon>Streptophyta</taxon>
        <taxon>Embryophyta</taxon>
        <taxon>Tracheophyta</taxon>
        <taxon>Spermatophyta</taxon>
        <taxon>Magnoliopsida</taxon>
        <taxon>eudicotyledons</taxon>
        <taxon>Gunneridae</taxon>
        <taxon>Pentapetalae</taxon>
        <taxon>rosids</taxon>
        <taxon>fabids</taxon>
        <taxon>Rosales</taxon>
        <taxon>Rosaceae</taxon>
        <taxon>Rosoideae</taxon>
        <taxon>Rosoideae incertae sedis</taxon>
        <taxon>Rosa</taxon>
    </lineage>
</organism>
<evidence type="ECO:0000313" key="2">
    <source>
        <dbReference type="Proteomes" id="UP000238479"/>
    </source>
</evidence>
<dbReference type="EMBL" id="PDCK01000039">
    <property type="protein sequence ID" value="PRQ55960.1"/>
    <property type="molecule type" value="Genomic_DNA"/>
</dbReference>
<dbReference type="STRING" id="74649.A0A2P6SB93"/>
<gene>
    <name evidence="1" type="ORF">RchiOBHm_Chr1g0330401</name>
</gene>